<accession>A0ABV6J751</accession>
<dbReference type="SUPFAM" id="SSF55021">
    <property type="entry name" value="ACT-like"/>
    <property type="match status" value="2"/>
</dbReference>
<dbReference type="PANTHER" id="PTHR30239">
    <property type="entry name" value="ACETOLACTATE SYNTHASE SMALL SUBUNIT"/>
    <property type="match status" value="1"/>
</dbReference>
<dbReference type="Gene3D" id="3.30.70.260">
    <property type="match status" value="1"/>
</dbReference>
<evidence type="ECO:0000256" key="7">
    <source>
        <dbReference type="ARBA" id="ARBA00048670"/>
    </source>
</evidence>
<name>A0ABV6J751_9BACL</name>
<comment type="catalytic activity">
    <reaction evidence="7 8">
        <text>2 pyruvate + H(+) = (2S)-2-acetolactate + CO2</text>
        <dbReference type="Rhea" id="RHEA:25249"/>
        <dbReference type="ChEBI" id="CHEBI:15361"/>
        <dbReference type="ChEBI" id="CHEBI:15378"/>
        <dbReference type="ChEBI" id="CHEBI:16526"/>
        <dbReference type="ChEBI" id="CHEBI:58476"/>
        <dbReference type="EC" id="2.2.1.6"/>
    </reaction>
</comment>
<evidence type="ECO:0000256" key="1">
    <source>
        <dbReference type="ARBA" id="ARBA00004974"/>
    </source>
</evidence>
<dbReference type="InterPro" id="IPR039557">
    <property type="entry name" value="AHAS_ACT"/>
</dbReference>
<evidence type="ECO:0000256" key="8">
    <source>
        <dbReference type="RuleBase" id="RU368092"/>
    </source>
</evidence>
<dbReference type="PROSITE" id="PS51671">
    <property type="entry name" value="ACT"/>
    <property type="match status" value="1"/>
</dbReference>
<dbReference type="EMBL" id="JBHLVF010000011">
    <property type="protein sequence ID" value="MFC0391622.1"/>
    <property type="molecule type" value="Genomic_DNA"/>
</dbReference>
<evidence type="ECO:0000256" key="3">
    <source>
        <dbReference type="ARBA" id="ARBA00006341"/>
    </source>
</evidence>
<protein>
    <recommendedName>
        <fullName evidence="8">Acetolactate synthase small subunit</fullName>
        <shortName evidence="8">AHAS</shortName>
        <shortName evidence="8">ALS</shortName>
        <ecNumber evidence="8">2.2.1.6</ecNumber>
    </recommendedName>
    <alternativeName>
        <fullName evidence="8">Acetohydroxy-acid synthase small subunit</fullName>
    </alternativeName>
</protein>
<dbReference type="InterPro" id="IPR054480">
    <property type="entry name" value="AHAS_small-like_ACT"/>
</dbReference>
<comment type="subunit">
    <text evidence="4 8">Dimer of large and small chains.</text>
</comment>
<evidence type="ECO:0000256" key="6">
    <source>
        <dbReference type="ARBA" id="ARBA00023304"/>
    </source>
</evidence>
<evidence type="ECO:0000256" key="2">
    <source>
        <dbReference type="ARBA" id="ARBA00005025"/>
    </source>
</evidence>
<evidence type="ECO:0000256" key="5">
    <source>
        <dbReference type="ARBA" id="ARBA00022605"/>
    </source>
</evidence>
<evidence type="ECO:0000313" key="10">
    <source>
        <dbReference type="EMBL" id="MFC0391622.1"/>
    </source>
</evidence>
<dbReference type="InterPro" id="IPR002912">
    <property type="entry name" value="ACT_dom"/>
</dbReference>
<dbReference type="RefSeq" id="WP_204819733.1">
    <property type="nucleotide sequence ID" value="NZ_JANHOF010000006.1"/>
</dbReference>
<dbReference type="Pfam" id="PF22629">
    <property type="entry name" value="ACT_AHAS_ss"/>
    <property type="match status" value="1"/>
</dbReference>
<organism evidence="10 11">
    <name type="scientific">Paenibacillus mendelii</name>
    <dbReference type="NCBI Taxonomy" id="206163"/>
    <lineage>
        <taxon>Bacteria</taxon>
        <taxon>Bacillati</taxon>
        <taxon>Bacillota</taxon>
        <taxon>Bacilli</taxon>
        <taxon>Bacillales</taxon>
        <taxon>Paenibacillaceae</taxon>
        <taxon>Paenibacillus</taxon>
    </lineage>
</organism>
<comment type="pathway">
    <text evidence="2 8">Amino-acid biosynthesis; L-valine biosynthesis; L-valine from pyruvate: step 1/4.</text>
</comment>
<dbReference type="NCBIfam" id="TIGR00119">
    <property type="entry name" value="acolac_sm"/>
    <property type="match status" value="1"/>
</dbReference>
<dbReference type="Pfam" id="PF10369">
    <property type="entry name" value="ALS_ss_C"/>
    <property type="match status" value="1"/>
</dbReference>
<gene>
    <name evidence="10" type="primary">ilvN</name>
    <name evidence="10" type="ORF">ACFFJ8_09560</name>
</gene>
<dbReference type="InterPro" id="IPR045865">
    <property type="entry name" value="ACT-like_dom_sf"/>
</dbReference>
<dbReference type="Proteomes" id="UP001589818">
    <property type="component" value="Unassembled WGS sequence"/>
</dbReference>
<proteinExistence type="inferred from homology"/>
<sequence>MIKKHTISVLVNDQPGVLQRVSGLFGRRGFNIDSITVGNCEEAGLSRMVIVTAGDDRTLEQIEKQLFKLIDVLKVNHLKDHAMVARELALIKVKAEPLKRPEIVGIVDVFRASIVDIGSADMIIQAVGDLDKINAIIDLLRVYGIVELSRTGTTALMRGNAAVK</sequence>
<dbReference type="InterPro" id="IPR027271">
    <property type="entry name" value="Acetolactate_synth/TF_NikR_C"/>
</dbReference>
<comment type="pathway">
    <text evidence="1 8">Amino-acid biosynthesis; L-isoleucine biosynthesis; L-isoleucine from 2-oxobutanoate: step 1/4.</text>
</comment>
<keyword evidence="5 8" id="KW-0028">Amino-acid biosynthesis</keyword>
<reference evidence="10 11" key="1">
    <citation type="submission" date="2024-09" db="EMBL/GenBank/DDBJ databases">
        <authorList>
            <person name="Sun Q."/>
            <person name="Mori K."/>
        </authorList>
    </citation>
    <scope>NUCLEOTIDE SEQUENCE [LARGE SCALE GENOMIC DNA]</scope>
    <source>
        <strain evidence="10 11">CCM 4839</strain>
    </source>
</reference>
<feature type="domain" description="ACT" evidence="9">
    <location>
        <begin position="6"/>
        <end position="80"/>
    </location>
</feature>
<keyword evidence="6 8" id="KW-0100">Branched-chain amino acid biosynthesis</keyword>
<evidence type="ECO:0000313" key="11">
    <source>
        <dbReference type="Proteomes" id="UP001589818"/>
    </source>
</evidence>
<comment type="similarity">
    <text evidence="3 8">Belongs to the acetolactate synthase small subunit family.</text>
</comment>
<dbReference type="Gene3D" id="3.30.70.1150">
    <property type="entry name" value="ACT-like. Chain A, domain 2"/>
    <property type="match status" value="1"/>
</dbReference>
<dbReference type="EC" id="2.2.1.6" evidence="8"/>
<dbReference type="InterPro" id="IPR004789">
    <property type="entry name" value="Acetalactate_synth_ssu"/>
</dbReference>
<dbReference type="NCBIfam" id="NF008864">
    <property type="entry name" value="PRK11895.1"/>
    <property type="match status" value="1"/>
</dbReference>
<dbReference type="CDD" id="cd04878">
    <property type="entry name" value="ACT_AHAS"/>
    <property type="match status" value="1"/>
</dbReference>
<evidence type="ECO:0000259" key="9">
    <source>
        <dbReference type="PROSITE" id="PS51671"/>
    </source>
</evidence>
<comment type="function">
    <text evidence="8">Catalyzes the conversion of 2 pyruvate molecules into acetolactate in the first common step of the biosynthetic pathway of the branched-amino acids such as leucine, isoleucine, and valine.</text>
</comment>
<dbReference type="GO" id="GO:0003984">
    <property type="term" value="F:acetolactate synthase activity"/>
    <property type="evidence" value="ECO:0007669"/>
    <property type="project" value="UniProtKB-EC"/>
</dbReference>
<comment type="caution">
    <text evidence="10">The sequence shown here is derived from an EMBL/GenBank/DDBJ whole genome shotgun (WGS) entry which is preliminary data.</text>
</comment>
<dbReference type="PANTHER" id="PTHR30239:SF0">
    <property type="entry name" value="ACETOLACTATE SYNTHASE SMALL SUBUNIT 1, CHLOROPLASTIC"/>
    <property type="match status" value="1"/>
</dbReference>
<keyword evidence="8 10" id="KW-0808">Transferase</keyword>
<dbReference type="InterPro" id="IPR019455">
    <property type="entry name" value="Acetolactate_synth_ssu_C"/>
</dbReference>
<evidence type="ECO:0000256" key="4">
    <source>
        <dbReference type="ARBA" id="ARBA00011744"/>
    </source>
</evidence>
<keyword evidence="11" id="KW-1185">Reference proteome</keyword>